<evidence type="ECO:0000313" key="2">
    <source>
        <dbReference type="Proteomes" id="UP001286313"/>
    </source>
</evidence>
<dbReference type="Proteomes" id="UP001286313">
    <property type="component" value="Unassembled WGS sequence"/>
</dbReference>
<keyword evidence="2" id="KW-1185">Reference proteome</keyword>
<comment type="caution">
    <text evidence="1">The sequence shown here is derived from an EMBL/GenBank/DDBJ whole genome shotgun (WGS) entry which is preliminary data.</text>
</comment>
<gene>
    <name evidence="1" type="ORF">Pcinc_007199</name>
</gene>
<dbReference type="EMBL" id="JAWQEG010000535">
    <property type="protein sequence ID" value="KAK3888724.1"/>
    <property type="molecule type" value="Genomic_DNA"/>
</dbReference>
<accession>A0AAE1GBI6</accession>
<reference evidence="1" key="1">
    <citation type="submission" date="2023-10" db="EMBL/GenBank/DDBJ databases">
        <title>Genome assemblies of two species of porcelain crab, Petrolisthes cinctipes and Petrolisthes manimaculis (Anomura: Porcellanidae).</title>
        <authorList>
            <person name="Angst P."/>
        </authorList>
    </citation>
    <scope>NUCLEOTIDE SEQUENCE</scope>
    <source>
        <strain evidence="1">PB745_01</strain>
        <tissue evidence="1">Gill</tissue>
    </source>
</reference>
<evidence type="ECO:0000313" key="1">
    <source>
        <dbReference type="EMBL" id="KAK3888724.1"/>
    </source>
</evidence>
<protein>
    <submittedName>
        <fullName evidence="1">Uncharacterized protein</fullName>
    </submittedName>
</protein>
<dbReference type="AlphaFoldDB" id="A0AAE1GBI6"/>
<name>A0AAE1GBI6_PETCI</name>
<proteinExistence type="predicted"/>
<organism evidence="1 2">
    <name type="scientific">Petrolisthes cinctipes</name>
    <name type="common">Flat porcelain crab</name>
    <dbReference type="NCBI Taxonomy" id="88211"/>
    <lineage>
        <taxon>Eukaryota</taxon>
        <taxon>Metazoa</taxon>
        <taxon>Ecdysozoa</taxon>
        <taxon>Arthropoda</taxon>
        <taxon>Crustacea</taxon>
        <taxon>Multicrustacea</taxon>
        <taxon>Malacostraca</taxon>
        <taxon>Eumalacostraca</taxon>
        <taxon>Eucarida</taxon>
        <taxon>Decapoda</taxon>
        <taxon>Pleocyemata</taxon>
        <taxon>Anomura</taxon>
        <taxon>Galatheoidea</taxon>
        <taxon>Porcellanidae</taxon>
        <taxon>Petrolisthes</taxon>
    </lineage>
</organism>
<sequence>MEVYMRINYLSTRVTYSCEDCVKVKTEGYEEIRKLIYSVGNNNSASNDDASVNKPHNDQTGHINQLIMAVTDIGEQLYWITKNKIGDETQQQRDKLYSDIVRENKEQLKTISNNQAVFVKSMEGTNQVDENELVTALKSVPTIVVKKIKNNTVKLILPNEDTKEKALTAFAESNLSDTIEDDDVVNFIKEKNRHILELAEQGHTLKILLKKNGASGFKTVVAATSLLHFTHWYTLHVSLDTRPSSSTTNTPPLLSPSHVLPLDHPLSYETLPLHSPPHVDHSPAPHHALHRATLHTLCCSTLHSMPLRHPQRHQRYATPRLYATHGYGCVSRKTSDSRLKPHTPC</sequence>